<dbReference type="InterPro" id="IPR001119">
    <property type="entry name" value="SLH_dom"/>
</dbReference>
<feature type="domain" description="SLH" evidence="3">
    <location>
        <begin position="1637"/>
        <end position="1700"/>
    </location>
</feature>
<feature type="compositionally biased region" description="Basic and acidic residues" evidence="1">
    <location>
        <begin position="1608"/>
        <end position="1624"/>
    </location>
</feature>
<proteinExistence type="predicted"/>
<feature type="compositionally biased region" description="Polar residues" evidence="1">
    <location>
        <begin position="1587"/>
        <end position="1596"/>
    </location>
</feature>
<feature type="domain" description="SLH" evidence="3">
    <location>
        <begin position="1761"/>
        <end position="1817"/>
    </location>
</feature>
<dbReference type="PANTHER" id="PTHR47135:SF1">
    <property type="entry name" value="FIBRONECTIN TYPE III DOMAIN-CONTAINING PROTEIN 7"/>
    <property type="match status" value="1"/>
</dbReference>
<dbReference type="PROSITE" id="PS50853">
    <property type="entry name" value="FN3"/>
    <property type="match status" value="5"/>
</dbReference>
<comment type="caution">
    <text evidence="4">The sequence shown here is derived from an EMBL/GenBank/DDBJ whole genome shotgun (WGS) entry which is preliminary data.</text>
</comment>
<feature type="compositionally biased region" description="Low complexity" evidence="1">
    <location>
        <begin position="1626"/>
        <end position="1636"/>
    </location>
</feature>
<evidence type="ECO:0000259" key="2">
    <source>
        <dbReference type="PROSITE" id="PS50853"/>
    </source>
</evidence>
<dbReference type="InterPro" id="IPR013783">
    <property type="entry name" value="Ig-like_fold"/>
</dbReference>
<dbReference type="RefSeq" id="WP_182536664.1">
    <property type="nucleotide sequence ID" value="NZ_JACJIP010000019.1"/>
</dbReference>
<feature type="domain" description="Fibronectin type-III" evidence="2">
    <location>
        <begin position="1348"/>
        <end position="1428"/>
    </location>
</feature>
<gene>
    <name evidence="4" type="ORF">FHR92_002968</name>
</gene>
<dbReference type="SMART" id="SM00060">
    <property type="entry name" value="FN3"/>
    <property type="match status" value="8"/>
</dbReference>
<reference evidence="4 5" key="1">
    <citation type="submission" date="2020-08" db="EMBL/GenBank/DDBJ databases">
        <title>Genomic Encyclopedia of Type Strains, Phase III (KMG-III): the genomes of soil and plant-associated and newly described type strains.</title>
        <authorList>
            <person name="Whitman W."/>
        </authorList>
    </citation>
    <scope>NUCLEOTIDE SEQUENCE [LARGE SCALE GENOMIC DNA]</scope>
    <source>
        <strain evidence="4 5">CECT 8693</strain>
    </source>
</reference>
<evidence type="ECO:0008006" key="6">
    <source>
        <dbReference type="Google" id="ProtNLM"/>
    </source>
</evidence>
<accession>A0A7W3SUH8</accession>
<evidence type="ECO:0000313" key="4">
    <source>
        <dbReference type="EMBL" id="MBA9086490.1"/>
    </source>
</evidence>
<sequence>MNTTSYIHLLKKVFVLLLIVATALSGISIYPSKTEAAASYYYDKYKVDTDGWYSYDSPTISQSLKGKVYKSMITFISKDSPDESYGVTRNFYYNSAHGNFLYGIDPDGKFEYDPAFGDNRVRYTNSDFHYQDYFINPTYERIFKGPLLLEYREENSKPEFILYKLTLDPPKSRGTLVQSKISAPDGTYPSDGVHSDGFWYVRGAVSNYSPTLAITTSGNLEIFNDAGDLTISGIVQDADNDSVTVSSTMGGVTKTTVVTGTSSLKPWSLTWSGTEVPVGTYTPVVTATDDKNPIVSATYVGNLTVKAQVYYYWSKFNVSTPDWTLINDGTVSSSIKLYKSWIDAGTYREDWTHSNEDYYRIKDYFNAADSLGYVVSVDASGKLVLTNSANNKIRYSNMSYLRGETRYTPIRFEHNVPYDFTDVGSSYEVYRLTTNPPKQKGSIVQSNIRAAQGTYPDDGIYSDGFWYVRGTTVPNNNPVISVTQAGDKTINLKSGSNIFTISGTISDPDTEVVLISVTIGGVKKEVAVSANASKPWSLTWTTAEFPTSGTYTPIRITANDASGQANAAYTGILTVNKTPIFYWDKFNVINNAAKYSIVSESGHSYTAEYIEGYLGSNFNTYTGEFTPYSTSNRFYINDSDISNVGVFVYTFEDPTSTGKYLTRIKHEIKADLTISTTKYRGEFVSAYTSRGSLVTANIQDLDGTYPDDGIYSDGYWYVKKATTNMAPVVTPNNSDIAVNASSSHLKLTGIVTDTDGDQVNISATLNGVQQTTTVSKTQIAQPWELIWPASELEEGTYADIIIHAQDGKNGETSATYTGTITIDRVAPVISIHPDTVSWTNDPMDVSIRYSDLVSGINPNERKYKVTTTADVPTSWDTADSDHLQLTIEDEGQWFIHAKAKDLAGNLTTVTRGPFQLQYSPEVPILKLNNIGSDWAEIGWNLPTNAYTDGYTFVVENQTSGQTWTLNQLEDKLKDESLAAGTKYAFRIKAVNHVGESDWTSSFEVLTLPGEPEHIQVKFLPNQSSNVILAFDPVQSATHYLLSIKESLTGSTVFESEVTEPGEHEINGLQSGKQYIASIAAKNASGTGQSSVLGFLSLPAAPGEFRSAQIKENEIALTWNPSDTASLYELIRDVDRTLYEGNELEFVDTGLDSGTKYSYQLAAKNASGFGDIAYLNGVMTLPGKTSLTVQKISSTDVELSWKTVKSAEKYVLWVNGNQAEELTAGTNHFVVTSLQPGTSYTFELFALNQSGSGVADQVTIRTLPDQPFDLKAFHIQESKAKLSWAAVPGADKYLISVNDATYKVEISSTEYVLTGLLGGTEYVVTVSAGNESGYGETVSESFTTLPVAPEIKLEKVQSNSFTIIWDPVKSAEEYTIYDDADEIIGVSNENRFTVPKLQPGVMYTVYVTATNKTGEGNKTIYSQRTLPANFTDPTSIDNKTDSSVELSIKPVDGADQYKIVDGEGRLIGIITAPETAKEISGLESAKEYNDWMITPFNDAGEGGAAPVPPFVTLPSDNYQVIVKDKQQKSITLEIDTVLTNEIFVITLNGKEVHRGKDKQALISSLSPGQTYTFKIWTENSLSEKTDPKSITTQTISAPTKDADTSLPVTEEKQPDPKPNLPKEDNTPNENPNENSNDSSKDAFPDISNLYNRAMVNELYHKGIVKGTEKGTFEPDRAITRSEFAILIVRALGLSQTDDYIVMPFEDVYEDAWYYDELQIAFDHRVIDGFSDEVFGPNLTITREQSSKMLANVLRSYQASQEGKVFIDEQDIAFWASDAVKLLTMMDIVEGYPDGSFRPKKNIVRAESVSMIYKTITEL</sequence>
<dbReference type="Pfam" id="PF00395">
    <property type="entry name" value="SLH"/>
    <property type="match status" value="3"/>
</dbReference>
<dbReference type="EMBL" id="JACJIP010000019">
    <property type="protein sequence ID" value="MBA9086490.1"/>
    <property type="molecule type" value="Genomic_DNA"/>
</dbReference>
<feature type="domain" description="Fibronectin type-III" evidence="2">
    <location>
        <begin position="1010"/>
        <end position="1100"/>
    </location>
</feature>
<evidence type="ECO:0000313" key="5">
    <source>
        <dbReference type="Proteomes" id="UP000567067"/>
    </source>
</evidence>
<dbReference type="InterPro" id="IPR003961">
    <property type="entry name" value="FN3_dom"/>
</dbReference>
<dbReference type="PROSITE" id="PS51272">
    <property type="entry name" value="SLH"/>
    <property type="match status" value="3"/>
</dbReference>
<feature type="domain" description="Fibronectin type-III" evidence="2">
    <location>
        <begin position="1265"/>
        <end position="1347"/>
    </location>
</feature>
<evidence type="ECO:0000259" key="3">
    <source>
        <dbReference type="PROSITE" id="PS51272"/>
    </source>
</evidence>
<feature type="region of interest" description="Disordered" evidence="1">
    <location>
        <begin position="1581"/>
        <end position="1642"/>
    </location>
</feature>
<dbReference type="InterPro" id="IPR036116">
    <property type="entry name" value="FN3_sf"/>
</dbReference>
<evidence type="ECO:0000256" key="1">
    <source>
        <dbReference type="SAM" id="MobiDB-lite"/>
    </source>
</evidence>
<name>A0A7W3SUH8_9BACL</name>
<dbReference type="Proteomes" id="UP000567067">
    <property type="component" value="Unassembled WGS sequence"/>
</dbReference>
<organism evidence="4 5">
    <name type="scientific">Fontibacillus solani</name>
    <dbReference type="NCBI Taxonomy" id="1572857"/>
    <lineage>
        <taxon>Bacteria</taxon>
        <taxon>Bacillati</taxon>
        <taxon>Bacillota</taxon>
        <taxon>Bacilli</taxon>
        <taxon>Bacillales</taxon>
        <taxon>Paenibacillaceae</taxon>
        <taxon>Fontibacillus</taxon>
    </lineage>
</organism>
<dbReference type="PANTHER" id="PTHR47135">
    <property type="entry name" value="FIBRONECTIN TYPE III DOMAIN-CONTAINING PROTEIN 7"/>
    <property type="match status" value="1"/>
</dbReference>
<dbReference type="Gene3D" id="2.60.40.10">
    <property type="entry name" value="Immunoglobulins"/>
    <property type="match status" value="7"/>
</dbReference>
<feature type="domain" description="SLH" evidence="3">
    <location>
        <begin position="1702"/>
        <end position="1760"/>
    </location>
</feature>
<feature type="domain" description="Fibronectin type-III" evidence="2">
    <location>
        <begin position="1182"/>
        <end position="1264"/>
    </location>
</feature>
<protein>
    <recommendedName>
        <fullName evidence="6">S-layer protein</fullName>
    </recommendedName>
</protein>
<feature type="domain" description="Fibronectin type-III" evidence="2">
    <location>
        <begin position="919"/>
        <end position="1009"/>
    </location>
</feature>
<keyword evidence="5" id="KW-1185">Reference proteome</keyword>
<dbReference type="CDD" id="cd00063">
    <property type="entry name" value="FN3"/>
    <property type="match status" value="6"/>
</dbReference>
<dbReference type="SUPFAM" id="SSF49265">
    <property type="entry name" value="Fibronectin type III"/>
    <property type="match status" value="3"/>
</dbReference>
<dbReference type="Pfam" id="PF00041">
    <property type="entry name" value="fn3"/>
    <property type="match status" value="4"/>
</dbReference>